<gene>
    <name evidence="5" type="ORF">POCULU_LOCUS5088</name>
</gene>
<feature type="compositionally biased region" description="Polar residues" evidence="2">
    <location>
        <begin position="28"/>
        <end position="41"/>
    </location>
</feature>
<evidence type="ECO:0000259" key="3">
    <source>
        <dbReference type="Pfam" id="PF19036"/>
    </source>
</evidence>
<comment type="caution">
    <text evidence="5">The sequence shown here is derived from an EMBL/GenBank/DDBJ whole genome shotgun (WGS) entry which is preliminary data.</text>
</comment>
<keyword evidence="1" id="KW-0072">Autophagy</keyword>
<keyword evidence="1" id="KW-0653">Protein transport</keyword>
<dbReference type="EMBL" id="CAJVPJ010000730">
    <property type="protein sequence ID" value="CAG8552417.1"/>
    <property type="molecule type" value="Genomic_DNA"/>
</dbReference>
<comment type="subcellular location">
    <subcellularLocation>
        <location evidence="1">Endosome</location>
        <location evidence="1">Multivesicular body membrane</location>
        <topology evidence="1">Peripheral membrane protein</topology>
    </subcellularLocation>
    <subcellularLocation>
        <location evidence="1">Prevacuolar compartment membrane</location>
        <topology evidence="1">Peripheral membrane protein</topology>
    </subcellularLocation>
    <subcellularLocation>
        <location evidence="1">Vacuole membrane</location>
        <topology evidence="1">Peripheral membrane protein</topology>
    </subcellularLocation>
</comment>
<dbReference type="InterPro" id="IPR043971">
    <property type="entry name" value="FUZ/MON1/HPS1_longin_2"/>
</dbReference>
<dbReference type="InterPro" id="IPR043972">
    <property type="entry name" value="FUZ/MON1/HPS1_longin_1"/>
</dbReference>
<dbReference type="PANTHER" id="PTHR13027">
    <property type="entry name" value="SAND PROTEIN-RELATED"/>
    <property type="match status" value="1"/>
</dbReference>
<feature type="compositionally biased region" description="Low complexity" evidence="2">
    <location>
        <begin position="58"/>
        <end position="74"/>
    </location>
</feature>
<evidence type="ECO:0000259" key="4">
    <source>
        <dbReference type="Pfam" id="PF19037"/>
    </source>
</evidence>
<feature type="domain" description="FUZ/MON1/HPS1 first Longin" evidence="3">
    <location>
        <begin position="212"/>
        <end position="334"/>
    </location>
</feature>
<dbReference type="InterPro" id="IPR004353">
    <property type="entry name" value="Mon1"/>
</dbReference>
<dbReference type="PANTHER" id="PTHR13027:SF7">
    <property type="entry name" value="VACUOLAR FUSION PROTEIN MON1 HOMOLOG"/>
    <property type="match status" value="1"/>
</dbReference>
<keyword evidence="1" id="KW-0926">Vacuole</keyword>
<dbReference type="GO" id="GO:0006623">
    <property type="term" value="P:protein targeting to vacuole"/>
    <property type="evidence" value="ECO:0007669"/>
    <property type="project" value="UniProtKB-UniRule"/>
</dbReference>
<keyword evidence="6" id="KW-1185">Reference proteome</keyword>
<evidence type="ECO:0000313" key="6">
    <source>
        <dbReference type="Proteomes" id="UP000789572"/>
    </source>
</evidence>
<dbReference type="GO" id="GO:0006914">
    <property type="term" value="P:autophagy"/>
    <property type="evidence" value="ECO:0007669"/>
    <property type="project" value="UniProtKB-UniRule"/>
</dbReference>
<feature type="region of interest" description="Disordered" evidence="2">
    <location>
        <begin position="27"/>
        <end position="95"/>
    </location>
</feature>
<dbReference type="PRINTS" id="PR01546">
    <property type="entry name" value="YEAST73DUF"/>
</dbReference>
<dbReference type="GO" id="GO:0016192">
    <property type="term" value="P:vesicle-mediated transport"/>
    <property type="evidence" value="ECO:0007669"/>
    <property type="project" value="InterPro"/>
</dbReference>
<dbReference type="GO" id="GO:0035658">
    <property type="term" value="C:Mon1-Ccz1 complex"/>
    <property type="evidence" value="ECO:0007669"/>
    <property type="project" value="TreeGrafter"/>
</dbReference>
<comment type="similarity">
    <text evidence="1">Belongs to the MON1/SAND family.</text>
</comment>
<reference evidence="5" key="1">
    <citation type="submission" date="2021-06" db="EMBL/GenBank/DDBJ databases">
        <authorList>
            <person name="Kallberg Y."/>
            <person name="Tangrot J."/>
            <person name="Rosling A."/>
        </authorList>
    </citation>
    <scope>NUCLEOTIDE SEQUENCE</scope>
    <source>
        <strain evidence="5">IA702</strain>
    </source>
</reference>
<organism evidence="5 6">
    <name type="scientific">Paraglomus occultum</name>
    <dbReference type="NCBI Taxonomy" id="144539"/>
    <lineage>
        <taxon>Eukaryota</taxon>
        <taxon>Fungi</taxon>
        <taxon>Fungi incertae sedis</taxon>
        <taxon>Mucoromycota</taxon>
        <taxon>Glomeromycotina</taxon>
        <taxon>Glomeromycetes</taxon>
        <taxon>Paraglomerales</taxon>
        <taxon>Paraglomeraceae</taxon>
        <taxon>Paraglomus</taxon>
    </lineage>
</organism>
<dbReference type="GO" id="GO:0032585">
    <property type="term" value="C:multivesicular body membrane"/>
    <property type="evidence" value="ECO:0007669"/>
    <property type="project" value="UniProtKB-SubCell"/>
</dbReference>
<accession>A0A9N9B4R0</accession>
<keyword evidence="1" id="KW-0967">Endosome</keyword>
<proteinExistence type="inferred from homology"/>
<dbReference type="AlphaFoldDB" id="A0A9N9B4R0"/>
<keyword evidence="1" id="KW-0472">Membrane</keyword>
<dbReference type="OrthoDB" id="272411at2759"/>
<sequence>MTSPRSPILTPWSPVLGPMPAIIDDYLSDQNLGPHTSQSLYSPRKAKPTTQLSLEVPASNKYSSSAASSVKSSNGISTKIDVGSETEEEVLKEREGGSVDEILINLMNRSSGGTSSGKGKGIDNLNGEEQLYFTAEPENETFHDGAIYGNSVDKGEDSDSSCELTSGILTSTPDGTISRDLSVVSMDDEYSGYRRKYSHEDPHSTKWARHRKHFFMLSSAGKPIYTRYGDESRISPYMGVIQAIVSFFADADDSIRCINAGRHKFVFLLKAPLYLVAVSRTNESESQLRNQLSYLYNQIIYVVTSAHLTKVFEQRTNFDLRRLIAGTEVFLDNLSSTMSDDLGFLFGSIECMRMNKDLREKVATIVQSIKRKELLYAMLMTDNKLITLLRPRKHSLHPSDLHLIFNMVNGSSGFHAVESWIPLCLPKFNNKGFLHAYVSYITSKVCLLLVSPDKGMFFELAEAKSVVVEKLTLDGTLTFLEEIARNDGYAVADIGAPALRHFLYKAKPHVQHTMPMFTPPYDTPREKRR</sequence>
<keyword evidence="1" id="KW-0813">Transport</keyword>
<evidence type="ECO:0000256" key="1">
    <source>
        <dbReference type="RuleBase" id="RU367048"/>
    </source>
</evidence>
<evidence type="ECO:0000256" key="2">
    <source>
        <dbReference type="SAM" id="MobiDB-lite"/>
    </source>
</evidence>
<evidence type="ECO:0000313" key="5">
    <source>
        <dbReference type="EMBL" id="CAG8552417.1"/>
    </source>
</evidence>
<dbReference type="GO" id="GO:0000329">
    <property type="term" value="C:fungal-type vacuole membrane"/>
    <property type="evidence" value="ECO:0007669"/>
    <property type="project" value="TreeGrafter"/>
</dbReference>
<protein>
    <recommendedName>
        <fullName evidence="1">Vacuolar fusion protein MON1</fullName>
    </recommendedName>
</protein>
<dbReference type="Pfam" id="PF19037">
    <property type="entry name" value="Fuz_longin_2"/>
    <property type="match status" value="1"/>
</dbReference>
<dbReference type="Pfam" id="PF19036">
    <property type="entry name" value="Fuz_longin_1"/>
    <property type="match status" value="1"/>
</dbReference>
<comment type="function">
    <text evidence="1">Required for multiple vacuole delivery pathways including the cytoplasm to vacuole transport (Cvt), autophagy, pexophagy and endocytosis.</text>
</comment>
<name>A0A9N9B4R0_9GLOM</name>
<dbReference type="Proteomes" id="UP000789572">
    <property type="component" value="Unassembled WGS sequence"/>
</dbReference>
<feature type="domain" description="FUZ/MON1/HPS1 second Longin" evidence="4">
    <location>
        <begin position="372"/>
        <end position="468"/>
    </location>
</feature>